<evidence type="ECO:0000313" key="12">
    <source>
        <dbReference type="Proteomes" id="UP001620520"/>
    </source>
</evidence>
<protein>
    <submittedName>
        <fullName evidence="11">Surface anchored protein</fullName>
    </submittedName>
</protein>
<feature type="domain" description="SpaA-like prealbumin fold" evidence="9">
    <location>
        <begin position="1177"/>
        <end position="1264"/>
    </location>
</feature>
<evidence type="ECO:0000259" key="10">
    <source>
        <dbReference type="Pfam" id="PF17961"/>
    </source>
</evidence>
<feature type="domain" description="SDR-like Ig" evidence="10">
    <location>
        <begin position="55"/>
        <end position="144"/>
    </location>
</feature>
<dbReference type="SUPFAM" id="SSF49401">
    <property type="entry name" value="Bacterial adhesins"/>
    <property type="match status" value="1"/>
</dbReference>
<sequence length="1339" mass="135569">MKSPTIPDRHSLGRRLIVLAVTLFLFLGLVPPAQAAVIPGAITGVSTGSTSIATGDEVSFTGTWAVPDGSQPGDTFTMQLPDQLAWLGPATFELKNASGDVVAIATVDPSGLVTFTLTDFVLTHSNVSGTFAFQTTFTKEVTTTGPETLVFKFGETEFPITVESKPACTVDCTTFTPPTTPGKTIGWGDANETTVASTISTPLLTSDSQTVVLTDTPGPGLEIDCSTVEALVGPYDSTGHITDIRNSLYPPVIDCTPTQLTVTWQNVPAGNAFRIDLIMNVTDPNRVQYVNSGTQSVDGVPTNFTSRALGHRAGGTGDGTTGGISVKKVDSVNTSTVLSGAVFDVRNSAGTSVGTITTGPNGTGSLAGLLYGDYTLVETTAPAGYTLDSTPHQVTVTDTSAATDLQITNTLTPPSGGISVKKVDSVNTSTVLSGAVFDVRNSAGTSVGTITTDATGKGSLAGLLYGDYTLVETTAPAGYTLDSTPHQVTVNDTSAATDLQITNTLTPPVTGGISVKKVDSVNTSTVLSGAVFDVRNSAGTSVGTITTDATGKGSLAGLLYGDYTLVETTAPAGYTLDSTPHQVTVNDTSAATDLQITNTLTPPVTGGISVKKVDSVNTSTVLSGAVFDVRNSAGTSVGTITTDATGKGSLAGLLYGDYTLVETTAPAGYTLDSTPHQVTVNDTSAATDLQITNTLTPPVTGGISVKKVDSVNTSTVLSGAVFDVRNSAGTSVGTITTDATGKGSLAGLPYGDYTLVETTAPAGYTLDSTPHQVTVNDTSAATDLQITNTLTPPVTGGISVKKVDSVNTSTVLSGAVFDVRNSAGTSVGTITTDATGKGSLAGLPYGDYTLVETTAPAGYTLDSTPHQVTVNDTSAATDLQITNTLTPPVTGGISVKKVDSVNTSTVLSGAVFDVRNSAGTSVGTITTDATGKGSLAGLPYGDYTLVETTAPAGYTLDSTPHQVTVNDTSAATDLQITNTLTPPVTGGISVKKVDSVNTSTVLSGAVFDVRNSAGTSVGTITTDATGKGSLAGLPYGDYTLVETTAPAGYTLDSTPHQVTVNDTSAATDLQITNTLTPPVTGGISVKKVDSVNTSTVLSGAVFDVRNSAGTSVGTITTDATGKGSLAGLPYGDYTLVETTAPAGYTLDSTPHQVTVNDTSAATDLQITNTLTPPVTGGISVKKVDSVNTSTVLSGAVFDVRNSAGTSVGTITTDATGKGSLAGLPYGDYTLVETTAPAGYTLDSTPHQVTVTDTSAATDLQITNTLTPPVTGAPATTSPATQQANPAPTSSTPAANPVQDVLAYTGANPLLPIAIGMVALLLGATMLIPAASKRRRRARH</sequence>
<dbReference type="Pfam" id="PF17802">
    <property type="entry name" value="SpaA"/>
    <property type="match status" value="10"/>
</dbReference>
<keyword evidence="3" id="KW-0134">Cell wall</keyword>
<evidence type="ECO:0000256" key="7">
    <source>
        <dbReference type="SAM" id="MobiDB-lite"/>
    </source>
</evidence>
<feature type="domain" description="SpaA-like prealbumin fold" evidence="9">
    <location>
        <begin position="607"/>
        <end position="694"/>
    </location>
</feature>
<evidence type="ECO:0000256" key="1">
    <source>
        <dbReference type="ARBA" id="ARBA00004168"/>
    </source>
</evidence>
<keyword evidence="8" id="KW-0812">Transmembrane</keyword>
<dbReference type="Gene3D" id="2.60.40.10">
    <property type="entry name" value="Immunoglobulins"/>
    <property type="match status" value="10"/>
</dbReference>
<name>A0ABW8MZI8_9MICC</name>
<feature type="domain" description="SpaA-like prealbumin fold" evidence="9">
    <location>
        <begin position="417"/>
        <end position="504"/>
    </location>
</feature>
<dbReference type="SUPFAM" id="SSF49478">
    <property type="entry name" value="Cna protein B-type domain"/>
    <property type="match status" value="10"/>
</dbReference>
<feature type="region of interest" description="Disordered" evidence="7">
    <location>
        <begin position="1264"/>
        <end position="1293"/>
    </location>
</feature>
<feature type="transmembrane region" description="Helical" evidence="8">
    <location>
        <begin position="1309"/>
        <end position="1330"/>
    </location>
</feature>
<dbReference type="InterPro" id="IPR041171">
    <property type="entry name" value="SDR_Ig"/>
</dbReference>
<dbReference type="PANTHER" id="PTHR36108:SF13">
    <property type="entry name" value="COLOSSIN-B-RELATED"/>
    <property type="match status" value="1"/>
</dbReference>
<dbReference type="Pfam" id="PF17961">
    <property type="entry name" value="Big_8"/>
    <property type="match status" value="1"/>
</dbReference>
<keyword evidence="12" id="KW-1185">Reference proteome</keyword>
<feature type="domain" description="SpaA-like prealbumin fold" evidence="9">
    <location>
        <begin position="797"/>
        <end position="884"/>
    </location>
</feature>
<dbReference type="InterPro" id="IPR013783">
    <property type="entry name" value="Ig-like_fold"/>
</dbReference>
<feature type="compositionally biased region" description="Low complexity" evidence="7">
    <location>
        <begin position="1266"/>
        <end position="1293"/>
    </location>
</feature>
<feature type="domain" description="SpaA-like prealbumin fold" evidence="9">
    <location>
        <begin position="702"/>
        <end position="789"/>
    </location>
</feature>
<dbReference type="InterPro" id="IPR041033">
    <property type="entry name" value="SpaA_PFL_dom_1"/>
</dbReference>
<dbReference type="Gene3D" id="2.60.40.1280">
    <property type="match status" value="1"/>
</dbReference>
<keyword evidence="8" id="KW-0472">Membrane</keyword>
<feature type="domain" description="SpaA-like prealbumin fold" evidence="9">
    <location>
        <begin position="512"/>
        <end position="599"/>
    </location>
</feature>
<proteinExistence type="inferred from homology"/>
<keyword evidence="6" id="KW-0572">Peptidoglycan-anchor</keyword>
<feature type="domain" description="SpaA-like prealbumin fold" evidence="9">
    <location>
        <begin position="987"/>
        <end position="1074"/>
    </location>
</feature>
<evidence type="ECO:0000256" key="3">
    <source>
        <dbReference type="ARBA" id="ARBA00022512"/>
    </source>
</evidence>
<dbReference type="InterPro" id="IPR008966">
    <property type="entry name" value="Adhesion_dom_sf"/>
</dbReference>
<keyword evidence="4" id="KW-0964">Secreted</keyword>
<dbReference type="Proteomes" id="UP001620520">
    <property type="component" value="Unassembled WGS sequence"/>
</dbReference>
<evidence type="ECO:0000256" key="2">
    <source>
        <dbReference type="ARBA" id="ARBA00007257"/>
    </source>
</evidence>
<keyword evidence="8" id="KW-1133">Transmembrane helix</keyword>
<evidence type="ECO:0000256" key="4">
    <source>
        <dbReference type="ARBA" id="ARBA00022525"/>
    </source>
</evidence>
<accession>A0ABW8MZI8</accession>
<comment type="subcellular location">
    <subcellularLocation>
        <location evidence="1">Secreted</location>
        <location evidence="1">Cell wall</location>
        <topology evidence="1">Peptidoglycan-anchor</topology>
    </subcellularLocation>
</comment>
<dbReference type="InterPro" id="IPR011252">
    <property type="entry name" value="Fibrogen-bd_dom1"/>
</dbReference>
<feature type="domain" description="SpaA-like prealbumin fold" evidence="9">
    <location>
        <begin position="323"/>
        <end position="410"/>
    </location>
</feature>
<comment type="similarity">
    <text evidence="2">Belongs to the serine-aspartate repeat-containing protein (SDr) family.</text>
</comment>
<evidence type="ECO:0000256" key="6">
    <source>
        <dbReference type="ARBA" id="ARBA00023088"/>
    </source>
</evidence>
<dbReference type="EMBL" id="JBIYEW010000002">
    <property type="protein sequence ID" value="MFK4637167.1"/>
    <property type="molecule type" value="Genomic_DNA"/>
</dbReference>
<comment type="caution">
    <text evidence="11">The sequence shown here is derived from an EMBL/GenBank/DDBJ whole genome shotgun (WGS) entry which is preliminary data.</text>
</comment>
<reference evidence="11 12" key="1">
    <citation type="submission" date="2024-10" db="EMBL/GenBank/DDBJ databases">
        <title>Novel secondary metabolite-producing bacteria for plant disease control.</title>
        <authorList>
            <person name="Chevrette M."/>
        </authorList>
    </citation>
    <scope>NUCLEOTIDE SEQUENCE [LARGE SCALE GENOMIC DNA]</scope>
    <source>
        <strain evidence="11 12">J30 TE3557</strain>
    </source>
</reference>
<feature type="domain" description="SpaA-like prealbumin fold" evidence="9">
    <location>
        <begin position="1082"/>
        <end position="1169"/>
    </location>
</feature>
<dbReference type="PANTHER" id="PTHR36108">
    <property type="entry name" value="COLOSSIN-B-RELATED"/>
    <property type="match status" value="1"/>
</dbReference>
<evidence type="ECO:0000256" key="8">
    <source>
        <dbReference type="SAM" id="Phobius"/>
    </source>
</evidence>
<feature type="domain" description="SpaA-like prealbumin fold" evidence="9">
    <location>
        <begin position="892"/>
        <end position="979"/>
    </location>
</feature>
<evidence type="ECO:0000256" key="5">
    <source>
        <dbReference type="ARBA" id="ARBA00022729"/>
    </source>
</evidence>
<gene>
    <name evidence="11" type="ORF">ABIA52_000056</name>
</gene>
<organism evidence="11 12">
    <name type="scientific">Paenarthrobacter histidinolovorans</name>
    <dbReference type="NCBI Taxonomy" id="43664"/>
    <lineage>
        <taxon>Bacteria</taxon>
        <taxon>Bacillati</taxon>
        <taxon>Actinomycetota</taxon>
        <taxon>Actinomycetes</taxon>
        <taxon>Micrococcales</taxon>
        <taxon>Micrococcaceae</taxon>
        <taxon>Paenarthrobacter</taxon>
    </lineage>
</organism>
<dbReference type="RefSeq" id="WP_404593158.1">
    <property type="nucleotide sequence ID" value="NZ_JBIYEW010000002.1"/>
</dbReference>
<keyword evidence="5" id="KW-0732">Signal</keyword>
<evidence type="ECO:0000313" key="11">
    <source>
        <dbReference type="EMBL" id="MFK4637167.1"/>
    </source>
</evidence>
<evidence type="ECO:0000259" key="9">
    <source>
        <dbReference type="Pfam" id="PF17802"/>
    </source>
</evidence>